<comment type="function">
    <text evidence="5">Responsible for the release of ribosomes from messenger RNA at the termination of protein biosynthesis. May increase the efficiency of translation by recycling ribosomes from one round of translation to another.</text>
</comment>
<dbReference type="GO" id="GO:0005737">
    <property type="term" value="C:cytoplasm"/>
    <property type="evidence" value="ECO:0007669"/>
    <property type="project" value="UniProtKB-SubCell"/>
</dbReference>
<evidence type="ECO:0000256" key="5">
    <source>
        <dbReference type="HAMAP-Rule" id="MF_00040"/>
    </source>
</evidence>
<dbReference type="PANTHER" id="PTHR20982">
    <property type="entry name" value="RIBOSOME RECYCLING FACTOR"/>
    <property type="match status" value="1"/>
</dbReference>
<dbReference type="Gene3D" id="3.30.1360.40">
    <property type="match status" value="1"/>
</dbReference>
<dbReference type="CDD" id="cd00520">
    <property type="entry name" value="RRF"/>
    <property type="match status" value="1"/>
</dbReference>
<dbReference type="InterPro" id="IPR023584">
    <property type="entry name" value="Ribosome_recyc_fac_dom"/>
</dbReference>
<dbReference type="GO" id="GO:0043023">
    <property type="term" value="F:ribosomal large subunit binding"/>
    <property type="evidence" value="ECO:0007669"/>
    <property type="project" value="TreeGrafter"/>
</dbReference>
<comment type="subcellular location">
    <subcellularLocation>
        <location evidence="1 5">Cytoplasm</location>
    </subcellularLocation>
</comment>
<evidence type="ECO:0000256" key="4">
    <source>
        <dbReference type="ARBA" id="ARBA00022917"/>
    </source>
</evidence>
<evidence type="ECO:0000256" key="1">
    <source>
        <dbReference type="ARBA" id="ARBA00004496"/>
    </source>
</evidence>
<dbReference type="AlphaFoldDB" id="A0A7W9W8N8"/>
<dbReference type="FunFam" id="1.10.132.20:FF:000001">
    <property type="entry name" value="Ribosome-recycling factor"/>
    <property type="match status" value="1"/>
</dbReference>
<evidence type="ECO:0000259" key="7">
    <source>
        <dbReference type="Pfam" id="PF01765"/>
    </source>
</evidence>
<reference evidence="8 9" key="1">
    <citation type="submission" date="2020-08" db="EMBL/GenBank/DDBJ databases">
        <title>Genomic Encyclopedia of Type Strains, Phase IV (KMG-IV): sequencing the most valuable type-strain genomes for metagenomic binning, comparative biology and taxonomic classification.</title>
        <authorList>
            <person name="Goeker M."/>
        </authorList>
    </citation>
    <scope>NUCLEOTIDE SEQUENCE [LARGE SCALE GENOMIC DNA]</scope>
    <source>
        <strain evidence="8 9">DSM 23562</strain>
    </source>
</reference>
<organism evidence="8 9">
    <name type="scientific">Armatimonas rosea</name>
    <dbReference type="NCBI Taxonomy" id="685828"/>
    <lineage>
        <taxon>Bacteria</taxon>
        <taxon>Bacillati</taxon>
        <taxon>Armatimonadota</taxon>
        <taxon>Armatimonadia</taxon>
        <taxon>Armatimonadales</taxon>
        <taxon>Armatimonadaceae</taxon>
        <taxon>Armatimonas</taxon>
    </lineage>
</organism>
<dbReference type="FunFam" id="3.30.1360.40:FF:000001">
    <property type="entry name" value="Ribosome-recycling factor"/>
    <property type="match status" value="1"/>
</dbReference>
<proteinExistence type="inferred from homology"/>
<keyword evidence="3 5" id="KW-0963">Cytoplasm</keyword>
<keyword evidence="4 5" id="KW-0648">Protein biosynthesis</keyword>
<dbReference type="Gene3D" id="1.10.132.20">
    <property type="entry name" value="Ribosome-recycling factor"/>
    <property type="match status" value="1"/>
</dbReference>
<protein>
    <recommendedName>
        <fullName evidence="5">Ribosome-recycling factor</fullName>
        <shortName evidence="5">RRF</shortName>
    </recommendedName>
    <alternativeName>
        <fullName evidence="5">Ribosome-releasing factor</fullName>
    </alternativeName>
</protein>
<evidence type="ECO:0000313" key="8">
    <source>
        <dbReference type="EMBL" id="MBB6051797.1"/>
    </source>
</evidence>
<dbReference type="GO" id="GO:0006415">
    <property type="term" value="P:translational termination"/>
    <property type="evidence" value="ECO:0007669"/>
    <property type="project" value="UniProtKB-UniRule"/>
</dbReference>
<dbReference type="InterPro" id="IPR036191">
    <property type="entry name" value="RRF_sf"/>
</dbReference>
<evidence type="ECO:0000256" key="3">
    <source>
        <dbReference type="ARBA" id="ARBA00022490"/>
    </source>
</evidence>
<accession>A0A7W9W8N8</accession>
<dbReference type="HAMAP" id="MF_00040">
    <property type="entry name" value="RRF"/>
    <property type="match status" value="1"/>
</dbReference>
<comment type="caution">
    <text evidence="8">The sequence shown here is derived from an EMBL/GenBank/DDBJ whole genome shotgun (WGS) entry which is preliminary data.</text>
</comment>
<feature type="coiled-coil region" evidence="6">
    <location>
        <begin position="137"/>
        <end position="171"/>
    </location>
</feature>
<evidence type="ECO:0000313" key="9">
    <source>
        <dbReference type="Proteomes" id="UP000520814"/>
    </source>
</evidence>
<dbReference type="InterPro" id="IPR002661">
    <property type="entry name" value="Ribosome_recyc_fac"/>
</dbReference>
<evidence type="ECO:0000256" key="6">
    <source>
        <dbReference type="SAM" id="Coils"/>
    </source>
</evidence>
<dbReference type="PANTHER" id="PTHR20982:SF3">
    <property type="entry name" value="MITOCHONDRIAL RIBOSOME RECYCLING FACTOR PSEUDO 1"/>
    <property type="match status" value="1"/>
</dbReference>
<comment type="similarity">
    <text evidence="2 5">Belongs to the RRF family.</text>
</comment>
<feature type="domain" description="Ribosome recycling factor" evidence="7">
    <location>
        <begin position="23"/>
        <end position="181"/>
    </location>
</feature>
<evidence type="ECO:0000256" key="2">
    <source>
        <dbReference type="ARBA" id="ARBA00005912"/>
    </source>
</evidence>
<dbReference type="EMBL" id="JACHGW010000003">
    <property type="protein sequence ID" value="MBB6051797.1"/>
    <property type="molecule type" value="Genomic_DNA"/>
</dbReference>
<keyword evidence="6" id="KW-0175">Coiled coil</keyword>
<dbReference type="Pfam" id="PF01765">
    <property type="entry name" value="RRF"/>
    <property type="match status" value="1"/>
</dbReference>
<gene>
    <name evidence="5" type="primary">frr</name>
    <name evidence="8" type="ORF">HNQ39_003607</name>
</gene>
<sequence length="183" mass="20540">MSVSSILKDTETRMGKTLESTAADFATLRTGRANPAMLDGLKVDYYGSPMNVRDLANITSPEPRVLLIEPWDKAAMPLIEKAIMNSNLGLNPNNDGMRIRLNIPALTTERRKEFVKQLAGKAEAGRVALRNIRRDANEHLKKDEEVTEDEAKRAEKDVQKLLDKYVAELEAMTKTKESELLEN</sequence>
<name>A0A7W9W8N8_ARMRO</name>
<dbReference type="Proteomes" id="UP000520814">
    <property type="component" value="Unassembled WGS sequence"/>
</dbReference>
<dbReference type="SUPFAM" id="SSF55194">
    <property type="entry name" value="Ribosome recycling factor, RRF"/>
    <property type="match status" value="1"/>
</dbReference>
<keyword evidence="9" id="KW-1185">Reference proteome</keyword>
<dbReference type="NCBIfam" id="TIGR00496">
    <property type="entry name" value="frr"/>
    <property type="match status" value="1"/>
</dbReference>